<comment type="similarity">
    <text evidence="4">Belongs to the peptidase C56 family. HSP31-like subfamily.</text>
</comment>
<evidence type="ECO:0000313" key="8">
    <source>
        <dbReference type="Proteomes" id="UP001583172"/>
    </source>
</evidence>
<accession>A0ABR3VQ22</accession>
<evidence type="ECO:0000256" key="1">
    <source>
        <dbReference type="ARBA" id="ARBA00013134"/>
    </source>
</evidence>
<proteinExistence type="inferred from homology"/>
<evidence type="ECO:0000259" key="6">
    <source>
        <dbReference type="Pfam" id="PF01965"/>
    </source>
</evidence>
<dbReference type="Gene3D" id="3.40.50.880">
    <property type="match status" value="1"/>
</dbReference>
<dbReference type="EMBL" id="JAZGSY010000025">
    <property type="protein sequence ID" value="KAL1843046.1"/>
    <property type="molecule type" value="Genomic_DNA"/>
</dbReference>
<evidence type="ECO:0000313" key="7">
    <source>
        <dbReference type="EMBL" id="KAL1843046.1"/>
    </source>
</evidence>
<dbReference type="InterPro" id="IPR002818">
    <property type="entry name" value="DJ-1/PfpI"/>
</dbReference>
<keyword evidence="8" id="KW-1185">Reference proteome</keyword>
<dbReference type="Proteomes" id="UP001583172">
    <property type="component" value="Unassembled WGS sequence"/>
</dbReference>
<name>A0ABR3VQ22_HUMIN</name>
<feature type="domain" description="DJ-1/PfpI" evidence="6">
    <location>
        <begin position="29"/>
        <end position="232"/>
    </location>
</feature>
<protein>
    <recommendedName>
        <fullName evidence="1">D-lactate dehydratase</fullName>
        <ecNumber evidence="1">4.2.1.130</ecNumber>
    </recommendedName>
</protein>
<dbReference type="EC" id="4.2.1.130" evidence="1"/>
<dbReference type="PANTHER" id="PTHR48094">
    <property type="entry name" value="PROTEIN/NUCLEIC ACID DEGLYCASE DJ-1-RELATED"/>
    <property type="match status" value="1"/>
</dbReference>
<evidence type="ECO:0000256" key="3">
    <source>
        <dbReference type="ARBA" id="ARBA00023239"/>
    </source>
</evidence>
<evidence type="ECO:0000256" key="2">
    <source>
        <dbReference type="ARBA" id="ARBA00023016"/>
    </source>
</evidence>
<dbReference type="SUPFAM" id="SSF52317">
    <property type="entry name" value="Class I glutamine amidotransferase-like"/>
    <property type="match status" value="1"/>
</dbReference>
<dbReference type="InterPro" id="IPR050325">
    <property type="entry name" value="Prot/Nucl_acid_deglycase"/>
</dbReference>
<gene>
    <name evidence="7" type="ORF">VTJ49DRAFT_3181</name>
</gene>
<comment type="caution">
    <text evidence="7">The sequence shown here is derived from an EMBL/GenBank/DDBJ whole genome shotgun (WGS) entry which is preliminary data.</text>
</comment>
<organism evidence="7 8">
    <name type="scientific">Humicola insolens</name>
    <name type="common">Soft-rot fungus</name>
    <dbReference type="NCBI Taxonomy" id="85995"/>
    <lineage>
        <taxon>Eukaryota</taxon>
        <taxon>Fungi</taxon>
        <taxon>Dikarya</taxon>
        <taxon>Ascomycota</taxon>
        <taxon>Pezizomycotina</taxon>
        <taxon>Sordariomycetes</taxon>
        <taxon>Sordariomycetidae</taxon>
        <taxon>Sordariales</taxon>
        <taxon>Chaetomiaceae</taxon>
        <taxon>Mycothermus</taxon>
    </lineage>
</organism>
<reference evidence="7 8" key="1">
    <citation type="journal article" date="2024" name="Commun. Biol.">
        <title>Comparative genomic analysis of thermophilic fungi reveals convergent evolutionary adaptations and gene losses.</title>
        <authorList>
            <person name="Steindorff A.S."/>
            <person name="Aguilar-Pontes M.V."/>
            <person name="Robinson A.J."/>
            <person name="Andreopoulos B."/>
            <person name="LaButti K."/>
            <person name="Kuo A."/>
            <person name="Mondo S."/>
            <person name="Riley R."/>
            <person name="Otillar R."/>
            <person name="Haridas S."/>
            <person name="Lipzen A."/>
            <person name="Grimwood J."/>
            <person name="Schmutz J."/>
            <person name="Clum A."/>
            <person name="Reid I.D."/>
            <person name="Moisan M.C."/>
            <person name="Butler G."/>
            <person name="Nguyen T.T.M."/>
            <person name="Dewar K."/>
            <person name="Conant G."/>
            <person name="Drula E."/>
            <person name="Henrissat B."/>
            <person name="Hansel C."/>
            <person name="Singer S."/>
            <person name="Hutchinson M.I."/>
            <person name="de Vries R.P."/>
            <person name="Natvig D.O."/>
            <person name="Powell A.J."/>
            <person name="Tsang A."/>
            <person name="Grigoriev I.V."/>
        </authorList>
    </citation>
    <scope>NUCLEOTIDE SEQUENCE [LARGE SCALE GENOMIC DNA]</scope>
    <source>
        <strain evidence="7 8">CBS 620.91</strain>
    </source>
</reference>
<dbReference type="Pfam" id="PF01965">
    <property type="entry name" value="DJ-1_PfpI"/>
    <property type="match status" value="1"/>
</dbReference>
<dbReference type="PANTHER" id="PTHR48094:SF11">
    <property type="entry name" value="GLUTATHIONE-INDEPENDENT GLYOXALASE HSP31-RELATED"/>
    <property type="match status" value="1"/>
</dbReference>
<keyword evidence="2" id="KW-0346">Stress response</keyword>
<comment type="catalytic activity">
    <reaction evidence="5">
        <text>methylglyoxal + H2O = (R)-lactate + H(+)</text>
        <dbReference type="Rhea" id="RHEA:27754"/>
        <dbReference type="ChEBI" id="CHEBI:15377"/>
        <dbReference type="ChEBI" id="CHEBI:15378"/>
        <dbReference type="ChEBI" id="CHEBI:16004"/>
        <dbReference type="ChEBI" id="CHEBI:17158"/>
        <dbReference type="EC" id="4.2.1.130"/>
    </reaction>
</comment>
<sequence>MSAPKVLVVLTSHDKLGDTGKPTGWYLSELAHPFAVFTSHNFAITLASPQGGSAPLDPSSIDAAADDPISRTFHSEQSALWESTVPLASLLNRGVANQFDAIFFPGGHGPMFDLAVDPVTQALVAEFVAADKVVAAVCHGPAALVGVTVGGEGTPFLRGKVVTGFSAEEEREVGADGAVPFVLEERLVELVGPEGRYEKAAEKWGEKVVVDGKLITGQNPASAKGLAEEIVKAVAGK</sequence>
<keyword evidence="3" id="KW-0456">Lyase</keyword>
<evidence type="ECO:0000256" key="5">
    <source>
        <dbReference type="ARBA" id="ARBA00048082"/>
    </source>
</evidence>
<dbReference type="CDD" id="cd03141">
    <property type="entry name" value="GATase1_Hsp31_like"/>
    <property type="match status" value="1"/>
</dbReference>
<dbReference type="InterPro" id="IPR029062">
    <property type="entry name" value="Class_I_gatase-like"/>
</dbReference>
<evidence type="ECO:0000256" key="4">
    <source>
        <dbReference type="ARBA" id="ARBA00038493"/>
    </source>
</evidence>